<proteinExistence type="predicted"/>
<dbReference type="HOGENOM" id="CLU_2991770_0_0_11"/>
<gene>
    <name evidence="2" type="ordered locus">MODMU_0499</name>
</gene>
<evidence type="ECO:0000313" key="3">
    <source>
        <dbReference type="Proteomes" id="UP000006461"/>
    </source>
</evidence>
<dbReference type="EMBL" id="FO203431">
    <property type="protein sequence ID" value="CCH85956.1"/>
    <property type="molecule type" value="Genomic_DNA"/>
</dbReference>
<reference evidence="2 3" key="1">
    <citation type="journal article" date="2012" name="J. Bacteriol.">
        <title>Genome Sequence of Radiation-Resistant Modestobacter marinus Strain BC501, a Representative Actinobacterium That Thrives on Calcareous Stone Surfaces.</title>
        <authorList>
            <person name="Normand P."/>
            <person name="Gury J."/>
            <person name="Pujic P."/>
            <person name="Chouaia B."/>
            <person name="Crotti E."/>
            <person name="Brusetti L."/>
            <person name="Daffonchio D."/>
            <person name="Vacherie B."/>
            <person name="Barbe V."/>
            <person name="Medigue C."/>
            <person name="Calteau A."/>
            <person name="Ghodhbane-Gtari F."/>
            <person name="Essoussi I."/>
            <person name="Nouioui I."/>
            <person name="Abbassi-Ghozzi I."/>
            <person name="Gtari M."/>
        </authorList>
    </citation>
    <scope>NUCLEOTIDE SEQUENCE [LARGE SCALE GENOMIC DNA]</scope>
    <source>
        <strain evidence="3">BC 501</strain>
    </source>
</reference>
<dbReference type="AlphaFoldDB" id="I4ERE3"/>
<accession>I4ERE3</accession>
<evidence type="ECO:0000256" key="1">
    <source>
        <dbReference type="SAM" id="MobiDB-lite"/>
    </source>
</evidence>
<dbReference type="Proteomes" id="UP000006461">
    <property type="component" value="Chromosome"/>
</dbReference>
<dbReference type="KEGG" id="mmar:MODMU_0499"/>
<keyword evidence="3" id="KW-1185">Reference proteome</keyword>
<sequence length="57" mass="6070">MRARAGDEVESASVTAARQLAEEAQSRVPRPAARRKRRRTDGRPGVAAPGQDDAGRG</sequence>
<evidence type="ECO:0000313" key="2">
    <source>
        <dbReference type="EMBL" id="CCH85956.1"/>
    </source>
</evidence>
<feature type="region of interest" description="Disordered" evidence="1">
    <location>
        <begin position="1"/>
        <end position="57"/>
    </location>
</feature>
<name>I4ERE3_MODI5</name>
<protein>
    <submittedName>
        <fullName evidence="2">Uncharacterized protein</fullName>
    </submittedName>
</protein>
<organism evidence="2 3">
    <name type="scientific">Modestobacter italicus (strain DSM 44449 / CECT 9708 / BC 501)</name>
    <dbReference type="NCBI Taxonomy" id="2732864"/>
    <lineage>
        <taxon>Bacteria</taxon>
        <taxon>Bacillati</taxon>
        <taxon>Actinomycetota</taxon>
        <taxon>Actinomycetes</taxon>
        <taxon>Geodermatophilales</taxon>
        <taxon>Geodermatophilaceae</taxon>
        <taxon>Modestobacter</taxon>
    </lineage>
</organism>
<dbReference type="STRING" id="477641.MODMU_0499"/>